<keyword evidence="3" id="KW-0964">Secreted</keyword>
<comment type="subcellular location">
    <subcellularLocation>
        <location evidence="1">Endomembrane system</location>
        <topology evidence="1">Peripheral membrane protein</topology>
    </subcellularLocation>
    <subcellularLocation>
        <location evidence="2">Secreted</location>
    </subcellularLocation>
</comment>
<accession>C3ZSX4</accession>
<dbReference type="Gene3D" id="2.60.120.260">
    <property type="entry name" value="Galactose-binding domain-like"/>
    <property type="match status" value="2"/>
</dbReference>
<reference evidence="8" key="1">
    <citation type="journal article" date="2008" name="Nature">
        <title>The amphioxus genome and the evolution of the chordate karyotype.</title>
        <authorList>
            <consortium name="US DOE Joint Genome Institute (JGI-PGF)"/>
            <person name="Putnam N.H."/>
            <person name="Butts T."/>
            <person name="Ferrier D.E.K."/>
            <person name="Furlong R.F."/>
            <person name="Hellsten U."/>
            <person name="Kawashima T."/>
            <person name="Robinson-Rechavi M."/>
            <person name="Shoguchi E."/>
            <person name="Terry A."/>
            <person name="Yu J.-K."/>
            <person name="Benito-Gutierrez E.L."/>
            <person name="Dubchak I."/>
            <person name="Garcia-Fernandez J."/>
            <person name="Gibson-Brown J.J."/>
            <person name="Grigoriev I.V."/>
            <person name="Horton A.C."/>
            <person name="de Jong P.J."/>
            <person name="Jurka J."/>
            <person name="Kapitonov V.V."/>
            <person name="Kohara Y."/>
            <person name="Kuroki Y."/>
            <person name="Lindquist E."/>
            <person name="Lucas S."/>
            <person name="Osoegawa K."/>
            <person name="Pennacchio L.A."/>
            <person name="Salamov A.A."/>
            <person name="Satou Y."/>
            <person name="Sauka-Spengler T."/>
            <person name="Schmutz J."/>
            <person name="Shin-I T."/>
            <person name="Toyoda A."/>
            <person name="Bronner-Fraser M."/>
            <person name="Fujiyama A."/>
            <person name="Holland L.Z."/>
            <person name="Holland P.W.H."/>
            <person name="Satoh N."/>
            <person name="Rokhsar D.S."/>
        </authorList>
    </citation>
    <scope>NUCLEOTIDE SEQUENCE [LARGE SCALE GENOMIC DNA]</scope>
    <source>
        <strain evidence="8">S238N-H82</strain>
        <tissue evidence="8">Testes</tissue>
    </source>
</reference>
<feature type="domain" description="F5/8 type C" evidence="7">
    <location>
        <begin position="12"/>
        <end position="156"/>
    </location>
</feature>
<evidence type="ECO:0000256" key="5">
    <source>
        <dbReference type="ARBA" id="ARBA00023136"/>
    </source>
</evidence>
<dbReference type="InterPro" id="IPR050633">
    <property type="entry name" value="Neuropilin_MCO_CoagFactor"/>
</dbReference>
<name>C3ZSX4_BRAFL</name>
<organism>
    <name type="scientific">Branchiostoma floridae</name>
    <name type="common">Florida lancelet</name>
    <name type="synonym">Amphioxus</name>
    <dbReference type="NCBI Taxonomy" id="7739"/>
    <lineage>
        <taxon>Eukaryota</taxon>
        <taxon>Metazoa</taxon>
        <taxon>Chordata</taxon>
        <taxon>Cephalochordata</taxon>
        <taxon>Leptocardii</taxon>
        <taxon>Amphioxiformes</taxon>
        <taxon>Branchiostomatidae</taxon>
        <taxon>Branchiostoma</taxon>
    </lineage>
</organism>
<dbReference type="PROSITE" id="PS50022">
    <property type="entry name" value="FA58C_3"/>
    <property type="match status" value="2"/>
</dbReference>
<evidence type="ECO:0000256" key="2">
    <source>
        <dbReference type="ARBA" id="ARBA00004613"/>
    </source>
</evidence>
<dbReference type="PANTHER" id="PTHR46806">
    <property type="entry name" value="F5/8 TYPE C DOMAIN-CONTAINING PROTEIN"/>
    <property type="match status" value="1"/>
</dbReference>
<feature type="non-terminal residue" evidence="8">
    <location>
        <position position="306"/>
    </location>
</feature>
<dbReference type="GO" id="GO:0012505">
    <property type="term" value="C:endomembrane system"/>
    <property type="evidence" value="ECO:0007669"/>
    <property type="project" value="UniProtKB-SubCell"/>
</dbReference>
<dbReference type="PROSITE" id="PS01285">
    <property type="entry name" value="FA58C_1"/>
    <property type="match status" value="2"/>
</dbReference>
<dbReference type="CDD" id="cd00057">
    <property type="entry name" value="FA58C"/>
    <property type="match status" value="2"/>
</dbReference>
<keyword evidence="5" id="KW-0472">Membrane</keyword>
<feature type="non-terminal residue" evidence="8">
    <location>
        <position position="1"/>
    </location>
</feature>
<dbReference type="SUPFAM" id="SSF49785">
    <property type="entry name" value="Galactose-binding domain-like"/>
    <property type="match status" value="2"/>
</dbReference>
<dbReference type="GO" id="GO:0005576">
    <property type="term" value="C:extracellular region"/>
    <property type="evidence" value="ECO:0007669"/>
    <property type="project" value="UniProtKB-SubCell"/>
</dbReference>
<evidence type="ECO:0000259" key="7">
    <source>
        <dbReference type="PROSITE" id="PS50022"/>
    </source>
</evidence>
<dbReference type="Pfam" id="PF00754">
    <property type="entry name" value="F5_F8_type_C"/>
    <property type="match status" value="2"/>
</dbReference>
<dbReference type="SMART" id="SM00231">
    <property type="entry name" value="FA58C"/>
    <property type="match status" value="2"/>
</dbReference>
<evidence type="ECO:0000256" key="3">
    <source>
        <dbReference type="ARBA" id="ARBA00022525"/>
    </source>
</evidence>
<keyword evidence="6" id="KW-1015">Disulfide bond</keyword>
<dbReference type="InterPro" id="IPR000421">
    <property type="entry name" value="FA58C"/>
</dbReference>
<dbReference type="PROSITE" id="PS01286">
    <property type="entry name" value="FA58C_2"/>
    <property type="match status" value="2"/>
</dbReference>
<sequence length="306" mass="34289">ICKYYIYLSIVCRDALGMENATIEDDDITASSHQNSRPPWAARLNGNGAWFPLFSRSSWIQVDLKQRKTVSGVITQGFAGNPKSWVTQYQVWYVNNHGKWAAVRSQRGSIMSFSGNRDPNGQKTNIFDRPIVTQKIQVYPTRWWTQIGLRVELLGCDLIVCRDALGMENGTIEDGDITASSHQQSWPPSAARLNGDSAWRPIVSLGSWIQVDLRTRTTVGGVITQGYNGSLADSWVTQYEVRYLNLDGVWAAVTSPTGIAMTFAGNTSPNGRKTNMFYRSTVTQKIRLYPISWQREPGLRVELLGC</sequence>
<dbReference type="eggNOG" id="ENOG502QSUG">
    <property type="taxonomic scope" value="Eukaryota"/>
</dbReference>
<dbReference type="InterPro" id="IPR008979">
    <property type="entry name" value="Galactose-bd-like_sf"/>
</dbReference>
<dbReference type="PANTHER" id="PTHR46806:SF5">
    <property type="entry name" value="F5_8 TYPE C DOMAIN-CONTAINING PROTEIN"/>
    <property type="match status" value="1"/>
</dbReference>
<evidence type="ECO:0000256" key="1">
    <source>
        <dbReference type="ARBA" id="ARBA00004184"/>
    </source>
</evidence>
<protein>
    <recommendedName>
        <fullName evidence="7">F5/8 type C domain-containing protein</fullName>
    </recommendedName>
</protein>
<evidence type="ECO:0000256" key="6">
    <source>
        <dbReference type="ARBA" id="ARBA00023157"/>
    </source>
</evidence>
<evidence type="ECO:0000256" key="4">
    <source>
        <dbReference type="ARBA" id="ARBA00022889"/>
    </source>
</evidence>
<dbReference type="EMBL" id="GG666675">
    <property type="protein sequence ID" value="EEN44319.1"/>
    <property type="molecule type" value="Genomic_DNA"/>
</dbReference>
<keyword evidence="4" id="KW-0130">Cell adhesion</keyword>
<gene>
    <name evidence="8" type="ORF">BRAFLDRAFT_224474</name>
</gene>
<evidence type="ECO:0000313" key="8">
    <source>
        <dbReference type="EMBL" id="EEN44319.1"/>
    </source>
</evidence>
<dbReference type="InParanoid" id="C3ZSX4"/>
<dbReference type="STRING" id="7739.C3ZSX4"/>
<dbReference type="AlphaFoldDB" id="C3ZSX4"/>
<dbReference type="GO" id="GO:0007155">
    <property type="term" value="P:cell adhesion"/>
    <property type="evidence" value="ECO:0007669"/>
    <property type="project" value="UniProtKB-KW"/>
</dbReference>
<proteinExistence type="predicted"/>
<feature type="domain" description="F5/8 type C" evidence="7">
    <location>
        <begin position="161"/>
        <end position="306"/>
    </location>
</feature>